<dbReference type="OrthoDB" id="9808770at2"/>
<dbReference type="Gene3D" id="3.40.640.10">
    <property type="entry name" value="Type I PLP-dependent aspartate aminotransferase-like (Major domain)"/>
    <property type="match status" value="1"/>
</dbReference>
<dbReference type="InterPro" id="IPR051446">
    <property type="entry name" value="HTH_trans_reg/aminotransferase"/>
</dbReference>
<dbReference type="RefSeq" id="WP_090341432.1">
    <property type="nucleotide sequence ID" value="NZ_FNXY01000010.1"/>
</dbReference>
<dbReference type="Pfam" id="PF00155">
    <property type="entry name" value="Aminotran_1_2"/>
    <property type="match status" value="1"/>
</dbReference>
<keyword evidence="3" id="KW-1185">Reference proteome</keyword>
<gene>
    <name evidence="2" type="ORF">SAMN04487995_5750</name>
</gene>
<evidence type="ECO:0000313" key="2">
    <source>
        <dbReference type="EMBL" id="SEJ65063.1"/>
    </source>
</evidence>
<evidence type="ECO:0000313" key="3">
    <source>
        <dbReference type="Proteomes" id="UP000199532"/>
    </source>
</evidence>
<feature type="domain" description="Aminotransferase class I/classII large" evidence="1">
    <location>
        <begin position="18"/>
        <end position="337"/>
    </location>
</feature>
<evidence type="ECO:0000259" key="1">
    <source>
        <dbReference type="Pfam" id="PF00155"/>
    </source>
</evidence>
<organism evidence="2 3">
    <name type="scientific">Dyadobacter koreensis</name>
    <dbReference type="NCBI Taxonomy" id="408657"/>
    <lineage>
        <taxon>Bacteria</taxon>
        <taxon>Pseudomonadati</taxon>
        <taxon>Bacteroidota</taxon>
        <taxon>Cytophagia</taxon>
        <taxon>Cytophagales</taxon>
        <taxon>Spirosomataceae</taxon>
        <taxon>Dyadobacter</taxon>
    </lineage>
</organism>
<dbReference type="PANTHER" id="PTHR46577">
    <property type="entry name" value="HTH-TYPE TRANSCRIPTIONAL REGULATORY PROTEIN GABR"/>
    <property type="match status" value="1"/>
</dbReference>
<dbReference type="InterPro" id="IPR015421">
    <property type="entry name" value="PyrdxlP-dep_Trfase_major"/>
</dbReference>
<dbReference type="SUPFAM" id="SSF53383">
    <property type="entry name" value="PLP-dependent transferases"/>
    <property type="match status" value="1"/>
</dbReference>
<dbReference type="Proteomes" id="UP000199532">
    <property type="component" value="Unassembled WGS sequence"/>
</dbReference>
<dbReference type="PANTHER" id="PTHR46577:SF1">
    <property type="entry name" value="HTH-TYPE TRANSCRIPTIONAL REGULATORY PROTEIN GABR"/>
    <property type="match status" value="1"/>
</dbReference>
<proteinExistence type="predicted"/>
<dbReference type="GO" id="GO:0030170">
    <property type="term" value="F:pyridoxal phosphate binding"/>
    <property type="evidence" value="ECO:0007669"/>
    <property type="project" value="InterPro"/>
</dbReference>
<accession>A0A1H7AHE3</accession>
<dbReference type="STRING" id="408657.SAMN04487995_5750"/>
<dbReference type="InterPro" id="IPR015424">
    <property type="entry name" value="PyrdxlP-dep_Trfase"/>
</dbReference>
<dbReference type="CDD" id="cd00609">
    <property type="entry name" value="AAT_like"/>
    <property type="match status" value="1"/>
</dbReference>
<dbReference type="EMBL" id="FNXY01000010">
    <property type="protein sequence ID" value="SEJ65063.1"/>
    <property type="molecule type" value="Genomic_DNA"/>
</dbReference>
<dbReference type="InterPro" id="IPR004839">
    <property type="entry name" value="Aminotransferase_I/II_large"/>
</dbReference>
<reference evidence="2 3" key="1">
    <citation type="submission" date="2016-10" db="EMBL/GenBank/DDBJ databases">
        <authorList>
            <person name="de Groot N.N."/>
        </authorList>
    </citation>
    <scope>NUCLEOTIDE SEQUENCE [LARGE SCALE GENOMIC DNA]</scope>
    <source>
        <strain evidence="2 3">DSM 19938</strain>
    </source>
</reference>
<protein>
    <submittedName>
        <fullName evidence="2">Transcriptional regulator, GntR family</fullName>
    </submittedName>
</protein>
<name>A0A1H7AHE3_9BACT</name>
<sequence>MIDFRYNYPILRSQHQLLMQALSELEQDESYMKMAVPGGHPEDKKVAADWLSKPGFPIAADAVVIGCGGHHALSMIILATELSGGKVLVDPVTYNGFIGLSSMFNITLIPCPVDEDGLRPDVIAMLCKAENIKAVYLMPTIHNPLCYIMPLQRRQEVVEVARQFDLLLIDDDAYGFLDSGALPSFAHLAPERGFYIYSFSKILAPGIKTSYIVTPEKWKSQTENAAWMTSSGSVTLYNRLVSNWVKQGIVEKVIEEKRQAAAEKQRLAANVLKKYKYLTQVSSYHFWIPLPQSANARQFGERLSEKGVDVVTSAAYNVTGDTSYNGIRVALGNVPDEKVLTEGLMIIEESLAGLF</sequence>
<dbReference type="AlphaFoldDB" id="A0A1H7AHE3"/>